<keyword evidence="4" id="KW-0143">Chaperone</keyword>
<evidence type="ECO:0000256" key="2">
    <source>
        <dbReference type="ARBA" id="ARBA00022764"/>
    </source>
</evidence>
<dbReference type="InterPro" id="IPR050280">
    <property type="entry name" value="OMP_Chaperone_SurA"/>
</dbReference>
<evidence type="ECO:0000256" key="1">
    <source>
        <dbReference type="ARBA" id="ARBA00022729"/>
    </source>
</evidence>
<gene>
    <name evidence="8" type="ORF">FME95_10395</name>
</gene>
<dbReference type="PROSITE" id="PS50198">
    <property type="entry name" value="PPIC_PPIASE_2"/>
    <property type="match status" value="1"/>
</dbReference>
<evidence type="ECO:0000256" key="5">
    <source>
        <dbReference type="ARBA" id="ARBA00023235"/>
    </source>
</evidence>
<dbReference type="Pfam" id="PF00639">
    <property type="entry name" value="Rotamase"/>
    <property type="match status" value="1"/>
</dbReference>
<dbReference type="GO" id="GO:0003755">
    <property type="term" value="F:peptidyl-prolyl cis-trans isomerase activity"/>
    <property type="evidence" value="ECO:0007669"/>
    <property type="project" value="UniProtKB-KW"/>
</dbReference>
<dbReference type="OrthoDB" id="14196at2"/>
<protein>
    <recommendedName>
        <fullName evidence="7">PpiC domain-containing protein</fullName>
    </recommendedName>
</protein>
<accession>A0A5C8Z107</accession>
<keyword evidence="1" id="KW-0732">Signal</keyword>
<dbReference type="Pfam" id="PF09312">
    <property type="entry name" value="SurA_N"/>
    <property type="match status" value="1"/>
</dbReference>
<evidence type="ECO:0000256" key="3">
    <source>
        <dbReference type="ARBA" id="ARBA00023110"/>
    </source>
</evidence>
<name>A0A5C8Z107_9GAMM</name>
<dbReference type="InterPro" id="IPR015391">
    <property type="entry name" value="SurA_N"/>
</dbReference>
<keyword evidence="9" id="KW-1185">Reference proteome</keyword>
<evidence type="ECO:0000259" key="7">
    <source>
        <dbReference type="PROSITE" id="PS50198"/>
    </source>
</evidence>
<dbReference type="AlphaFoldDB" id="A0A5C8Z107"/>
<feature type="domain" description="PpiC" evidence="7">
    <location>
        <begin position="278"/>
        <end position="377"/>
    </location>
</feature>
<comment type="caution">
    <text evidence="8">The sequence shown here is derived from an EMBL/GenBank/DDBJ whole genome shotgun (WGS) entry which is preliminary data.</text>
</comment>
<dbReference type="PANTHER" id="PTHR47637:SF1">
    <property type="entry name" value="CHAPERONE SURA"/>
    <property type="match status" value="1"/>
</dbReference>
<evidence type="ECO:0000256" key="6">
    <source>
        <dbReference type="PROSITE-ProRule" id="PRU00278"/>
    </source>
</evidence>
<dbReference type="EMBL" id="VKAD01000002">
    <property type="protein sequence ID" value="TXR51832.1"/>
    <property type="molecule type" value="Genomic_DNA"/>
</dbReference>
<keyword evidence="2" id="KW-0574">Periplasm</keyword>
<dbReference type="InterPro" id="IPR046357">
    <property type="entry name" value="PPIase_dom_sf"/>
</dbReference>
<sequence>MTEPKMTKLFRSNATYRTHSLASQCFIAICALLFSATSQAVLLDRIIVVANDDVITAQELDNRLNFIKDQYRAAPNRLPDDESLKAQLLDTLILESLQLQLAKKSRIIIPDQTIDNTIASIAARQNMNVAQYYQQLNARGFSEQAIREQISNELTIAELQKQIISRQIYVSDAEVDRFLQTQSGQSFTETQYQLSYLRFDSSQRTQAEQLVAELNKGAKLIDQDNARDLGMRKLADIPSLFRTLVPVLNDNEAVIVERNGALHLAQLTNKSEVRSLNIKEYSIRHILIKTDIVFDDAAAQSLLEELRARILAGESMAELADEFSQDDGSKGLGGLLGWSRLDSYVSEFAEAALNTQQGELSEIFKSPFGFHILRVEGSRDRDVSIDVVRQQVRNQLGQQRYNDALERWQSELRAESFVEYR</sequence>
<dbReference type="InterPro" id="IPR027304">
    <property type="entry name" value="Trigger_fact/SurA_dom_sf"/>
</dbReference>
<dbReference type="SUPFAM" id="SSF54534">
    <property type="entry name" value="FKBP-like"/>
    <property type="match status" value="1"/>
</dbReference>
<evidence type="ECO:0000313" key="9">
    <source>
        <dbReference type="Proteomes" id="UP000321764"/>
    </source>
</evidence>
<dbReference type="Proteomes" id="UP000321764">
    <property type="component" value="Unassembled WGS sequence"/>
</dbReference>
<dbReference type="SUPFAM" id="SSF109998">
    <property type="entry name" value="Triger factor/SurA peptide-binding domain-like"/>
    <property type="match status" value="1"/>
</dbReference>
<dbReference type="Gene3D" id="1.10.4030.10">
    <property type="entry name" value="Porin chaperone SurA, peptide-binding domain"/>
    <property type="match status" value="1"/>
</dbReference>
<evidence type="ECO:0000256" key="4">
    <source>
        <dbReference type="ARBA" id="ARBA00023186"/>
    </source>
</evidence>
<evidence type="ECO:0000313" key="8">
    <source>
        <dbReference type="EMBL" id="TXR51832.1"/>
    </source>
</evidence>
<organism evidence="8 9">
    <name type="scientific">Reinekea thalattae</name>
    <dbReference type="NCBI Taxonomy" id="2593301"/>
    <lineage>
        <taxon>Bacteria</taxon>
        <taxon>Pseudomonadati</taxon>
        <taxon>Pseudomonadota</taxon>
        <taxon>Gammaproteobacteria</taxon>
        <taxon>Oceanospirillales</taxon>
        <taxon>Saccharospirillaceae</taxon>
        <taxon>Reinekea</taxon>
    </lineage>
</organism>
<proteinExistence type="predicted"/>
<dbReference type="PANTHER" id="PTHR47637">
    <property type="entry name" value="CHAPERONE SURA"/>
    <property type="match status" value="1"/>
</dbReference>
<reference evidence="8 9" key="1">
    <citation type="submission" date="2019-07" db="EMBL/GenBank/DDBJ databases">
        <title>Reinekea sp. strain SSH23 genome sequencing and assembly.</title>
        <authorList>
            <person name="Kim I."/>
        </authorList>
    </citation>
    <scope>NUCLEOTIDE SEQUENCE [LARGE SCALE GENOMIC DNA]</scope>
    <source>
        <strain evidence="8 9">SSH23</strain>
    </source>
</reference>
<keyword evidence="3 6" id="KW-0697">Rotamase</keyword>
<dbReference type="Gene3D" id="3.10.50.40">
    <property type="match status" value="1"/>
</dbReference>
<dbReference type="InterPro" id="IPR000297">
    <property type="entry name" value="PPIase_PpiC"/>
</dbReference>
<keyword evidence="5 6" id="KW-0413">Isomerase</keyword>